<evidence type="ECO:0000256" key="1">
    <source>
        <dbReference type="SAM" id="SignalP"/>
    </source>
</evidence>
<dbReference type="InterPro" id="IPR002035">
    <property type="entry name" value="VWF_A"/>
</dbReference>
<evidence type="ECO:0000313" key="4">
    <source>
        <dbReference type="Proteomes" id="UP000680866"/>
    </source>
</evidence>
<reference evidence="3" key="1">
    <citation type="submission" date="2020-08" db="EMBL/GenBank/DDBJ databases">
        <title>Whole genome shotgun sequence of Polymorphospora rubra NBRC 101157.</title>
        <authorList>
            <person name="Komaki H."/>
            <person name="Tamura T."/>
        </authorList>
    </citation>
    <scope>NUCLEOTIDE SEQUENCE</scope>
    <source>
        <strain evidence="3">NBRC 101157</strain>
    </source>
</reference>
<keyword evidence="4" id="KW-1185">Reference proteome</keyword>
<name>A0A810N8S0_9ACTN</name>
<dbReference type="KEGG" id="pry:Prubr_55500"/>
<dbReference type="PROSITE" id="PS51257">
    <property type="entry name" value="PROKAR_LIPOPROTEIN"/>
    <property type="match status" value="1"/>
</dbReference>
<dbReference type="AlphaFoldDB" id="A0A810N8S0"/>
<dbReference type="Proteomes" id="UP000680866">
    <property type="component" value="Chromosome"/>
</dbReference>
<dbReference type="Pfam" id="PF13531">
    <property type="entry name" value="SBP_bac_11"/>
    <property type="match status" value="1"/>
</dbReference>
<protein>
    <submittedName>
        <fullName evidence="3">VWA domain-containing protein</fullName>
    </submittedName>
</protein>
<proteinExistence type="predicted"/>
<keyword evidence="1" id="KW-0732">Signal</keyword>
<dbReference type="SUPFAM" id="SSF53850">
    <property type="entry name" value="Periplasmic binding protein-like II"/>
    <property type="match status" value="1"/>
</dbReference>
<accession>A0A810N8S0</accession>
<sequence length="546" mass="57508">MRRTPRLVLAAVLLALATACTGDPAPTTPASGSEGPYLRGSGTLRVLAGSELADLRPILDEARDATGVTVQLTEIGTLDGIERVATGAAARDHDAIWFSSNRYLELHPDAADKIGVDAKVANSPVVLGLRASTAQRLGWDRNRPTWSEIATAAGAGEFTYGMTSPATSNSGYSALVGVAAALAGTGRALTTDEITALTPRLQSFFTGHALTSGSSGWLADAYVHRQTAGVPLDGLINYESVLLSLNAGGRLSEPLTVIYPADGVVTADYPLTLLAGAAEQARTNHAAIADFLRRPSTQAKIMEQTHRRPAITGVSLTGTFGPADGGLVELPFPTRYEVANTLVSSFGDALRKPARTIYLLDLSGSMRGSRLEGLQSALLGLSGADTSLSGELTRFNGREQVILVPFSTTVAQPRRFDVPSDDPKPTLDRIRDDVRGLSANGDTAIYDALARGLELARELDAAEPGRFTSVVLLTDGERTVGRSLDSFRSMHAGLPATIRSVPVFTLLFGEGNVGEMTEIATLTGGRTFDARTGSLAAVFKEIRGYQ</sequence>
<dbReference type="InterPro" id="IPR036465">
    <property type="entry name" value="vWFA_dom_sf"/>
</dbReference>
<feature type="domain" description="VWFA" evidence="2">
    <location>
        <begin position="355"/>
        <end position="546"/>
    </location>
</feature>
<evidence type="ECO:0000313" key="3">
    <source>
        <dbReference type="EMBL" id="BCJ68529.1"/>
    </source>
</evidence>
<dbReference type="EMBL" id="AP023359">
    <property type="protein sequence ID" value="BCJ68529.1"/>
    <property type="molecule type" value="Genomic_DNA"/>
</dbReference>
<dbReference type="RefSeq" id="WP_212817751.1">
    <property type="nucleotide sequence ID" value="NZ_AP023359.1"/>
</dbReference>
<evidence type="ECO:0000259" key="2">
    <source>
        <dbReference type="PROSITE" id="PS50234"/>
    </source>
</evidence>
<dbReference type="PROSITE" id="PS50234">
    <property type="entry name" value="VWFA"/>
    <property type="match status" value="1"/>
</dbReference>
<dbReference type="SUPFAM" id="SSF53300">
    <property type="entry name" value="vWA-like"/>
    <property type="match status" value="1"/>
</dbReference>
<dbReference type="SMART" id="SM00327">
    <property type="entry name" value="VWA"/>
    <property type="match status" value="1"/>
</dbReference>
<dbReference type="Gene3D" id="3.40.190.10">
    <property type="entry name" value="Periplasmic binding protein-like II"/>
    <property type="match status" value="1"/>
</dbReference>
<gene>
    <name evidence="3" type="ORF">Prubr_55500</name>
</gene>
<feature type="chain" id="PRO_5039379418" evidence="1">
    <location>
        <begin position="22"/>
        <end position="546"/>
    </location>
</feature>
<dbReference type="Gene3D" id="3.40.50.410">
    <property type="entry name" value="von Willebrand factor, type A domain"/>
    <property type="match status" value="1"/>
</dbReference>
<feature type="signal peptide" evidence="1">
    <location>
        <begin position="1"/>
        <end position="21"/>
    </location>
</feature>
<organism evidence="3 4">
    <name type="scientific">Polymorphospora rubra</name>
    <dbReference type="NCBI Taxonomy" id="338584"/>
    <lineage>
        <taxon>Bacteria</taxon>
        <taxon>Bacillati</taxon>
        <taxon>Actinomycetota</taxon>
        <taxon>Actinomycetes</taxon>
        <taxon>Micromonosporales</taxon>
        <taxon>Micromonosporaceae</taxon>
        <taxon>Polymorphospora</taxon>
    </lineage>
</organism>